<dbReference type="InterPro" id="IPR002187">
    <property type="entry name" value="N-reg_PII"/>
</dbReference>
<dbReference type="GO" id="GO:0006808">
    <property type="term" value="P:regulation of nitrogen utilization"/>
    <property type="evidence" value="ECO:0007669"/>
    <property type="project" value="InterPro"/>
</dbReference>
<dbReference type="EMBL" id="BRXS01000004">
    <property type="protein sequence ID" value="GLC26596.1"/>
    <property type="molecule type" value="Genomic_DNA"/>
</dbReference>
<evidence type="ECO:0000313" key="2">
    <source>
        <dbReference type="Proteomes" id="UP001161325"/>
    </source>
</evidence>
<proteinExistence type="predicted"/>
<dbReference type="InterPro" id="IPR011322">
    <property type="entry name" value="N-reg_PII-like_a/b"/>
</dbReference>
<dbReference type="SUPFAM" id="SSF54913">
    <property type="entry name" value="GlnB-like"/>
    <property type="match status" value="1"/>
</dbReference>
<name>A0AA37QBD5_9BACT</name>
<dbReference type="Pfam" id="PF00543">
    <property type="entry name" value="P-II"/>
    <property type="match status" value="1"/>
</dbReference>
<reference evidence="1" key="1">
    <citation type="submission" date="2022-08" db="EMBL/GenBank/DDBJ databases">
        <title>Draft genome sequencing of Roseisolibacter agri AW1220.</title>
        <authorList>
            <person name="Tobiishi Y."/>
            <person name="Tonouchi A."/>
        </authorList>
    </citation>
    <scope>NUCLEOTIDE SEQUENCE</scope>
    <source>
        <strain evidence="1">AW1220</strain>
    </source>
</reference>
<protein>
    <recommendedName>
        <fullName evidence="3">Nitrogen regulatory protein P-II</fullName>
    </recommendedName>
</protein>
<keyword evidence="2" id="KW-1185">Reference proteome</keyword>
<evidence type="ECO:0008006" key="3">
    <source>
        <dbReference type="Google" id="ProtNLM"/>
    </source>
</evidence>
<dbReference type="AlphaFoldDB" id="A0AA37QBD5"/>
<dbReference type="InterPro" id="IPR015867">
    <property type="entry name" value="N-reg_PII/ATP_PRibTrfase_C"/>
</dbReference>
<accession>A0AA37QBD5</accession>
<dbReference type="Proteomes" id="UP001161325">
    <property type="component" value="Unassembled WGS sequence"/>
</dbReference>
<organism evidence="1 2">
    <name type="scientific">Roseisolibacter agri</name>
    <dbReference type="NCBI Taxonomy" id="2014610"/>
    <lineage>
        <taxon>Bacteria</taxon>
        <taxon>Pseudomonadati</taxon>
        <taxon>Gemmatimonadota</taxon>
        <taxon>Gemmatimonadia</taxon>
        <taxon>Gemmatimonadales</taxon>
        <taxon>Gemmatimonadaceae</taxon>
        <taxon>Roseisolibacter</taxon>
    </lineage>
</organism>
<dbReference type="RefSeq" id="WP_284351046.1">
    <property type="nucleotide sequence ID" value="NZ_BRXS01000004.1"/>
</dbReference>
<evidence type="ECO:0000313" key="1">
    <source>
        <dbReference type="EMBL" id="GLC26596.1"/>
    </source>
</evidence>
<dbReference type="GO" id="GO:0030234">
    <property type="term" value="F:enzyme regulator activity"/>
    <property type="evidence" value="ECO:0007669"/>
    <property type="project" value="InterPro"/>
</dbReference>
<dbReference type="PROSITE" id="PS51343">
    <property type="entry name" value="PII_GLNB_DOM"/>
    <property type="match status" value="1"/>
</dbReference>
<gene>
    <name evidence="1" type="ORF">rosag_31090</name>
</gene>
<comment type="caution">
    <text evidence="1">The sequence shown here is derived from an EMBL/GenBank/DDBJ whole genome shotgun (WGS) entry which is preliminary data.</text>
</comment>
<dbReference type="Gene3D" id="3.30.70.120">
    <property type="match status" value="1"/>
</dbReference>
<sequence>MQLLVAVINQESRIDGVLAGFVELGITGATILESRGMGRMLRRELPLFAGLESLGQTTRAHNQTILCVLDDAKADAAIRMIQDVCGDLAAPGVGIVFTVPVGRVVGLAPELER</sequence>